<protein>
    <submittedName>
        <fullName evidence="1">Uncharacterized protein</fullName>
    </submittedName>
</protein>
<dbReference type="OrthoDB" id="9255712at2"/>
<gene>
    <name evidence="1" type="ORF">D2V08_01120</name>
</gene>
<sequence>MKVYAEYFNKEDGNAYRRKTLLQFGDSTDLIGSAVLINPGSAKPIGSADLDFLQTFYRKNHNLELEDASIWKRFNPDSTMLQLTKLFNGWYVGKERSLSGVIQLFNCFYFKEQDLDKALNSFESSNDYIFNEAYLFRDRPVYFGWGNTGKSSKIKDIASEIFSSYEIDKTPIYNSKFEENCFYHPGYLNRSYKRNPKSIEIIQKFSALF</sequence>
<dbReference type="Proteomes" id="UP000266067">
    <property type="component" value="Unassembled WGS sequence"/>
</dbReference>
<organism evidence="1 2">
    <name type="scientific">Flagellimonas lutimaris</name>
    <dbReference type="NCBI Taxonomy" id="475082"/>
    <lineage>
        <taxon>Bacteria</taxon>
        <taxon>Pseudomonadati</taxon>
        <taxon>Bacteroidota</taxon>
        <taxon>Flavobacteriia</taxon>
        <taxon>Flavobacteriales</taxon>
        <taxon>Flavobacteriaceae</taxon>
        <taxon>Flagellimonas</taxon>
    </lineage>
</organism>
<dbReference type="RefSeq" id="WP_119606308.1">
    <property type="nucleotide sequence ID" value="NZ_QXFH01000023.1"/>
</dbReference>
<reference evidence="1 2" key="1">
    <citation type="submission" date="2018-08" db="EMBL/GenBank/DDBJ databases">
        <title>Proposal of Muricauda 72 sp.nov. and Muricauda NH166 sp.nov., isolated from seawater.</title>
        <authorList>
            <person name="Cheng H."/>
            <person name="Wu Y.-H."/>
            <person name="Guo L.-L."/>
            <person name="Xu X.-W."/>
        </authorList>
    </citation>
    <scope>NUCLEOTIDE SEQUENCE [LARGE SCALE GENOMIC DNA]</scope>
    <source>
        <strain evidence="1 2">KCTC 22173</strain>
    </source>
</reference>
<comment type="caution">
    <text evidence="1">The sequence shown here is derived from an EMBL/GenBank/DDBJ whole genome shotgun (WGS) entry which is preliminary data.</text>
</comment>
<accession>A0A3A1NH26</accession>
<name>A0A3A1NH26_9FLAO</name>
<dbReference type="EMBL" id="QXFH01000023">
    <property type="protein sequence ID" value="RIV37491.1"/>
    <property type="molecule type" value="Genomic_DNA"/>
</dbReference>
<dbReference type="AlphaFoldDB" id="A0A3A1NH26"/>
<keyword evidence="2" id="KW-1185">Reference proteome</keyword>
<proteinExistence type="predicted"/>
<evidence type="ECO:0000313" key="2">
    <source>
        <dbReference type="Proteomes" id="UP000266067"/>
    </source>
</evidence>
<evidence type="ECO:0000313" key="1">
    <source>
        <dbReference type="EMBL" id="RIV37491.1"/>
    </source>
</evidence>